<dbReference type="EMBL" id="WNTK01008222">
    <property type="protein sequence ID" value="KAG9463066.1"/>
    <property type="molecule type" value="Genomic_DNA"/>
</dbReference>
<gene>
    <name evidence="1" type="ORF">GDO78_022511</name>
</gene>
<name>A0A8J6B9G4_ELECQ</name>
<keyword evidence="2" id="KW-1185">Reference proteome</keyword>
<evidence type="ECO:0000313" key="1">
    <source>
        <dbReference type="EMBL" id="KAG9463066.1"/>
    </source>
</evidence>
<accession>A0A8J6B9G4</accession>
<dbReference type="AlphaFoldDB" id="A0A8J6B9G4"/>
<proteinExistence type="predicted"/>
<sequence length="91" mass="10120">MKLEEATKAKDLNVQQSMVGDGEHSELFYSPQEYPDVSLQEHNDQYCKNSKETVKGLQKSLQTAESSVNMSSIRGTGTKTLQSISSLHKTI</sequence>
<organism evidence="1 2">
    <name type="scientific">Eleutherodactylus coqui</name>
    <name type="common">Puerto Rican coqui</name>
    <dbReference type="NCBI Taxonomy" id="57060"/>
    <lineage>
        <taxon>Eukaryota</taxon>
        <taxon>Metazoa</taxon>
        <taxon>Chordata</taxon>
        <taxon>Craniata</taxon>
        <taxon>Vertebrata</taxon>
        <taxon>Euteleostomi</taxon>
        <taxon>Amphibia</taxon>
        <taxon>Batrachia</taxon>
        <taxon>Anura</taxon>
        <taxon>Neobatrachia</taxon>
        <taxon>Hyloidea</taxon>
        <taxon>Eleutherodactylidae</taxon>
        <taxon>Eleutherodactylinae</taxon>
        <taxon>Eleutherodactylus</taxon>
        <taxon>Eleutherodactylus</taxon>
    </lineage>
</organism>
<comment type="caution">
    <text evidence="1">The sequence shown here is derived from an EMBL/GenBank/DDBJ whole genome shotgun (WGS) entry which is preliminary data.</text>
</comment>
<evidence type="ECO:0000313" key="2">
    <source>
        <dbReference type="Proteomes" id="UP000770717"/>
    </source>
</evidence>
<reference evidence="1" key="1">
    <citation type="thesis" date="2020" institute="ProQuest LLC" country="789 East Eisenhower Parkway, Ann Arbor, MI, USA">
        <title>Comparative Genomics and Chromosome Evolution.</title>
        <authorList>
            <person name="Mudd A.B."/>
        </authorList>
    </citation>
    <scope>NUCLEOTIDE SEQUENCE</scope>
    <source>
        <strain evidence="1">HN-11 Male</strain>
        <tissue evidence="1">Kidney and liver</tissue>
    </source>
</reference>
<dbReference type="Proteomes" id="UP000770717">
    <property type="component" value="Unassembled WGS sequence"/>
</dbReference>
<protein>
    <submittedName>
        <fullName evidence="1">Uncharacterized protein</fullName>
    </submittedName>
</protein>